<dbReference type="EMBL" id="KU521356">
    <property type="protein sequence ID" value="ANM44874.1"/>
    <property type="molecule type" value="Genomic_DNA"/>
</dbReference>
<name>A0A192Y4P3_9CAUD</name>
<proteinExistence type="predicted"/>
<sequence length="387" mass="43200">MPLPVIAGAVSSALMTVAADQGVRGLMQTVLQATKNGVEISSLTDLARPTRVEPLVIVDQTLVDQPYMKDVMKFVSSSFTGYYLQAVNMLLGVDKIDTLKVFDTINPNRTGVTRTSVFSAEEYSDGLPSLESFEKPVHLPNIVAEHSHERWVASMEANDESTSAQSISSGDTQKIYEVENLAVGKLVNVDVKSGKQKAKIPVMIRLIPAAVSPQIIAHIFSAGGRDTWLHRLFLVKTGQIKFWRDFVLGQDMIDEHYRILMNDKSGVYKQITDRRRNNWKQSVRSGTVSLADASNIAIVSTSTLKAASNSLYGRIDDFATRQKIFDNSYLMMLVVIDDRYERVTIYHRGVDLSTSHRLDEIKMAEKNKGPDITEIFKMMNKTMSTNI</sequence>
<evidence type="ECO:0000313" key="1">
    <source>
        <dbReference type="EMBL" id="ANM44874.1"/>
    </source>
</evidence>
<gene>
    <name evidence="1" type="ORF">KTN4_116</name>
</gene>
<dbReference type="Proteomes" id="UP000224336">
    <property type="component" value="Segment"/>
</dbReference>
<organism evidence="1 2">
    <name type="scientific">Pseudomonas phage KTN4</name>
    <dbReference type="NCBI Taxonomy" id="1862701"/>
    <lineage>
        <taxon>Viruses</taxon>
        <taxon>Duplodnaviria</taxon>
        <taxon>Heunggongvirae</taxon>
        <taxon>Uroviricota</taxon>
        <taxon>Caudoviricetes</taxon>
        <taxon>Chimalliviridae</taxon>
        <taxon>Phikzvirus</taxon>
        <taxon>Phikzvirus phiKZ</taxon>
    </lineage>
</organism>
<reference evidence="1 2" key="1">
    <citation type="journal article" date="2016" name="Sci. Rep.">
        <title>A proposed integrated approach for the preclinical evaluation of phage therapy in Pseudomonas infections.</title>
        <authorList>
            <person name="Danis-Wlodarczyk K."/>
            <person name="Vandenheuvel D."/>
            <person name="Jang H.B."/>
            <person name="Briers Y."/>
            <person name="Olszak T."/>
            <person name="Arabski M."/>
            <person name="Wasik S."/>
            <person name="Drabik M."/>
            <person name="Higgins G."/>
            <person name="Tyrrell J."/>
            <person name="Harvey B.J."/>
            <person name="Noben J.P."/>
            <person name="Lavigne R."/>
            <person name="Drulis-Kawa Z."/>
        </authorList>
    </citation>
    <scope>NUCLEOTIDE SEQUENCE [LARGE SCALE GENOMIC DNA]</scope>
</reference>
<evidence type="ECO:0000313" key="2">
    <source>
        <dbReference type="Proteomes" id="UP000224336"/>
    </source>
</evidence>
<accession>A0A192Y4P3</accession>
<protein>
    <submittedName>
        <fullName evidence="1">Putative structural head protein</fullName>
    </submittedName>
</protein>